<dbReference type="CDD" id="cd00637">
    <property type="entry name" value="7tm_classA_rhodopsin-like"/>
    <property type="match status" value="1"/>
</dbReference>
<dbReference type="InterPro" id="IPR000276">
    <property type="entry name" value="GPCR_Rhodpsn"/>
</dbReference>
<dbReference type="PRINTS" id="PR00237">
    <property type="entry name" value="GPCRRHODOPSN"/>
</dbReference>
<dbReference type="GO" id="GO:0004930">
    <property type="term" value="F:G protein-coupled receptor activity"/>
    <property type="evidence" value="ECO:0007669"/>
    <property type="project" value="UniProtKB-KW"/>
</dbReference>
<keyword evidence="8" id="KW-0807">Transducer</keyword>
<evidence type="ECO:0000256" key="4">
    <source>
        <dbReference type="ARBA" id="ARBA00022989"/>
    </source>
</evidence>
<feature type="domain" description="G-protein coupled receptors family 1 profile" evidence="11">
    <location>
        <begin position="82"/>
        <end position="323"/>
    </location>
</feature>
<dbReference type="PANTHER" id="PTHR22752:SF1">
    <property type="entry name" value="G-PROTEIN COUPLED RECEPTOR 176"/>
    <property type="match status" value="1"/>
</dbReference>
<keyword evidence="5" id="KW-0297">G-protein coupled receptor</keyword>
<name>A0A1I7ZWK0_9BILA</name>
<comment type="subcellular location">
    <subcellularLocation>
        <location evidence="1">Cell membrane</location>
        <topology evidence="1">Multi-pass membrane protein</topology>
    </subcellularLocation>
</comment>
<keyword evidence="12" id="KW-1185">Reference proteome</keyword>
<feature type="transmembrane region" description="Helical" evidence="9">
    <location>
        <begin position="185"/>
        <end position="208"/>
    </location>
</feature>
<evidence type="ECO:0000256" key="5">
    <source>
        <dbReference type="ARBA" id="ARBA00023040"/>
    </source>
</evidence>
<keyword evidence="3 9" id="KW-0812">Transmembrane</keyword>
<dbReference type="SUPFAM" id="SSF81321">
    <property type="entry name" value="Family A G protein-coupled receptor-like"/>
    <property type="match status" value="1"/>
</dbReference>
<evidence type="ECO:0000256" key="10">
    <source>
        <dbReference type="SAM" id="SignalP"/>
    </source>
</evidence>
<evidence type="ECO:0000256" key="6">
    <source>
        <dbReference type="ARBA" id="ARBA00023136"/>
    </source>
</evidence>
<protein>
    <submittedName>
        <fullName evidence="13">G_PROTEIN_RECEP_F1_2 domain-containing protein</fullName>
    </submittedName>
</protein>
<evidence type="ECO:0000313" key="13">
    <source>
        <dbReference type="WBParaSite" id="L893_g30290.t1"/>
    </source>
</evidence>
<feature type="transmembrane region" description="Helical" evidence="9">
    <location>
        <begin position="310"/>
        <end position="330"/>
    </location>
</feature>
<dbReference type="AlphaFoldDB" id="A0A1I7ZWK0"/>
<feature type="transmembrane region" description="Helical" evidence="9">
    <location>
        <begin position="145"/>
        <end position="173"/>
    </location>
</feature>
<dbReference type="WBParaSite" id="L893_g30290.t1">
    <property type="protein sequence ID" value="L893_g30290.t1"/>
    <property type="gene ID" value="L893_g30290"/>
</dbReference>
<keyword evidence="6 9" id="KW-0472">Membrane</keyword>
<feature type="transmembrane region" description="Helical" evidence="9">
    <location>
        <begin position="228"/>
        <end position="251"/>
    </location>
</feature>
<evidence type="ECO:0000256" key="3">
    <source>
        <dbReference type="ARBA" id="ARBA00022692"/>
    </source>
</evidence>
<keyword evidence="7" id="KW-0675">Receptor</keyword>
<keyword evidence="4 9" id="KW-1133">Transmembrane helix</keyword>
<evidence type="ECO:0000256" key="9">
    <source>
        <dbReference type="SAM" id="Phobius"/>
    </source>
</evidence>
<feature type="signal peptide" evidence="10">
    <location>
        <begin position="1"/>
        <end position="16"/>
    </location>
</feature>
<sequence length="358" mass="40363">MLPLLVASVLAASVRSFAVSNESREFARRHGQFGTDNESELSERLAAEFGVFVNGTFVPPKPNPVPLLAGLFLVLSLIALVANVVLLVYIIFHKLYKNFISSHFIAHLCITNMVGLFLLVPLLLYNTWTGINIWYDNNLLCRAQAFLTCTVWTVTQFMILCIAGVHLLTFARIHYEQLFGLSPNMLCVLSWVIAFALALPCLTNGHIVVYDRRLHHCIWGLSDSGLKFLTYLVILGVIFPSALSYYAYVRVLGILYHSPIVFQSIGLYKSRFLVYAFLLSPFYQLPFFLITFTGTFRHEMDSWVPVLSMMIAYTQCLVSPLLYGASLFLMKEEDMALTARAHKSTNSYQAAHLPGQHL</sequence>
<feature type="chain" id="PRO_5009313988" evidence="10">
    <location>
        <begin position="17"/>
        <end position="358"/>
    </location>
</feature>
<dbReference type="Gene3D" id="1.20.1070.10">
    <property type="entry name" value="Rhodopsin 7-helix transmembrane proteins"/>
    <property type="match status" value="1"/>
</dbReference>
<proteinExistence type="predicted"/>
<evidence type="ECO:0000256" key="2">
    <source>
        <dbReference type="ARBA" id="ARBA00022475"/>
    </source>
</evidence>
<reference evidence="13" key="1">
    <citation type="submission" date="2016-11" db="UniProtKB">
        <authorList>
            <consortium name="WormBaseParasite"/>
        </authorList>
    </citation>
    <scope>IDENTIFICATION</scope>
</reference>
<evidence type="ECO:0000259" key="11">
    <source>
        <dbReference type="PROSITE" id="PS50262"/>
    </source>
</evidence>
<feature type="transmembrane region" description="Helical" evidence="9">
    <location>
        <begin position="67"/>
        <end position="92"/>
    </location>
</feature>
<dbReference type="PROSITE" id="PS50262">
    <property type="entry name" value="G_PROTEIN_RECEP_F1_2"/>
    <property type="match status" value="1"/>
</dbReference>
<evidence type="ECO:0000256" key="8">
    <source>
        <dbReference type="ARBA" id="ARBA00023224"/>
    </source>
</evidence>
<keyword evidence="10" id="KW-0732">Signal</keyword>
<dbReference type="GO" id="GO:0005886">
    <property type="term" value="C:plasma membrane"/>
    <property type="evidence" value="ECO:0007669"/>
    <property type="project" value="UniProtKB-SubCell"/>
</dbReference>
<evidence type="ECO:0000256" key="1">
    <source>
        <dbReference type="ARBA" id="ARBA00004651"/>
    </source>
</evidence>
<organism evidence="12 13">
    <name type="scientific">Steinernema glaseri</name>
    <dbReference type="NCBI Taxonomy" id="37863"/>
    <lineage>
        <taxon>Eukaryota</taxon>
        <taxon>Metazoa</taxon>
        <taxon>Ecdysozoa</taxon>
        <taxon>Nematoda</taxon>
        <taxon>Chromadorea</taxon>
        <taxon>Rhabditida</taxon>
        <taxon>Tylenchina</taxon>
        <taxon>Panagrolaimomorpha</taxon>
        <taxon>Strongyloidoidea</taxon>
        <taxon>Steinernematidae</taxon>
        <taxon>Steinernema</taxon>
    </lineage>
</organism>
<feature type="transmembrane region" description="Helical" evidence="9">
    <location>
        <begin position="272"/>
        <end position="290"/>
    </location>
</feature>
<keyword evidence="2" id="KW-1003">Cell membrane</keyword>
<evidence type="ECO:0000256" key="7">
    <source>
        <dbReference type="ARBA" id="ARBA00023170"/>
    </source>
</evidence>
<feature type="transmembrane region" description="Helical" evidence="9">
    <location>
        <begin position="104"/>
        <end position="125"/>
    </location>
</feature>
<dbReference type="Proteomes" id="UP000095287">
    <property type="component" value="Unplaced"/>
</dbReference>
<evidence type="ECO:0000313" key="12">
    <source>
        <dbReference type="Proteomes" id="UP000095287"/>
    </source>
</evidence>
<accession>A0A1I7ZWK0</accession>
<dbReference type="InterPro" id="IPR017452">
    <property type="entry name" value="GPCR_Rhodpsn_7TM"/>
</dbReference>
<dbReference type="PANTHER" id="PTHR22752">
    <property type="entry name" value="G PROTEIN-COUPLED RECEPTOR"/>
    <property type="match status" value="1"/>
</dbReference>